<evidence type="ECO:0000313" key="2">
    <source>
        <dbReference type="EMBL" id="PWA31090.1"/>
    </source>
</evidence>
<comment type="caution">
    <text evidence="2">The sequence shown here is derived from an EMBL/GenBank/DDBJ whole genome shotgun (WGS) entry which is preliminary data.</text>
</comment>
<evidence type="ECO:0000313" key="3">
    <source>
        <dbReference type="Proteomes" id="UP000245207"/>
    </source>
</evidence>
<keyword evidence="3" id="KW-1185">Reference proteome</keyword>
<dbReference type="AlphaFoldDB" id="A0A2U1KAC3"/>
<dbReference type="EMBL" id="PKPP01026100">
    <property type="protein sequence ID" value="PWA31090.1"/>
    <property type="molecule type" value="Genomic_DNA"/>
</dbReference>
<reference evidence="2 3" key="1">
    <citation type="journal article" date="2018" name="Mol. Plant">
        <title>The genome of Artemisia annua provides insight into the evolution of Asteraceae family and artemisinin biosynthesis.</title>
        <authorList>
            <person name="Shen Q."/>
            <person name="Zhang L."/>
            <person name="Liao Z."/>
            <person name="Wang S."/>
            <person name="Yan T."/>
            <person name="Shi P."/>
            <person name="Liu M."/>
            <person name="Fu X."/>
            <person name="Pan Q."/>
            <person name="Wang Y."/>
            <person name="Lv Z."/>
            <person name="Lu X."/>
            <person name="Zhang F."/>
            <person name="Jiang W."/>
            <person name="Ma Y."/>
            <person name="Chen M."/>
            <person name="Hao X."/>
            <person name="Li L."/>
            <person name="Tang Y."/>
            <person name="Lv G."/>
            <person name="Zhou Y."/>
            <person name="Sun X."/>
            <person name="Brodelius P.E."/>
            <person name="Rose J.K.C."/>
            <person name="Tang K."/>
        </authorList>
    </citation>
    <scope>NUCLEOTIDE SEQUENCE [LARGE SCALE GENOMIC DNA]</scope>
    <source>
        <strain evidence="3">cv. Huhao1</strain>
        <tissue evidence="2">Leaf</tissue>
    </source>
</reference>
<evidence type="ECO:0000256" key="1">
    <source>
        <dbReference type="SAM" id="MobiDB-lite"/>
    </source>
</evidence>
<feature type="region of interest" description="Disordered" evidence="1">
    <location>
        <begin position="1"/>
        <end position="42"/>
    </location>
</feature>
<accession>A0A2U1KAC3</accession>
<gene>
    <name evidence="2" type="ORF">CTI12_AA626030</name>
</gene>
<proteinExistence type="predicted"/>
<name>A0A2U1KAC3_ARTAN</name>
<sequence length="122" mass="13781">MEVRKDMNKASTLKRRSIEFQDTPRGSRRNSTARARRGNKTQIPLIKLRQDISQGKDFNTYKLMKNEAARIDAFGNIAVNDSNNFTGKLEEEEAASSKNKCMTPLVSSILGFPEEKGKAWVT</sequence>
<organism evidence="2 3">
    <name type="scientific">Artemisia annua</name>
    <name type="common">Sweet wormwood</name>
    <dbReference type="NCBI Taxonomy" id="35608"/>
    <lineage>
        <taxon>Eukaryota</taxon>
        <taxon>Viridiplantae</taxon>
        <taxon>Streptophyta</taxon>
        <taxon>Embryophyta</taxon>
        <taxon>Tracheophyta</taxon>
        <taxon>Spermatophyta</taxon>
        <taxon>Magnoliopsida</taxon>
        <taxon>eudicotyledons</taxon>
        <taxon>Gunneridae</taxon>
        <taxon>Pentapetalae</taxon>
        <taxon>asterids</taxon>
        <taxon>campanulids</taxon>
        <taxon>Asterales</taxon>
        <taxon>Asteraceae</taxon>
        <taxon>Asteroideae</taxon>
        <taxon>Anthemideae</taxon>
        <taxon>Artemisiinae</taxon>
        <taxon>Artemisia</taxon>
    </lineage>
</organism>
<dbReference type="Proteomes" id="UP000245207">
    <property type="component" value="Unassembled WGS sequence"/>
</dbReference>
<protein>
    <submittedName>
        <fullName evidence="2">Uncharacterized protein</fullName>
    </submittedName>
</protein>